<comment type="caution">
    <text evidence="1">The sequence shown here is derived from an EMBL/GenBank/DDBJ whole genome shotgun (WGS) entry which is preliminary data.</text>
</comment>
<keyword evidence="2" id="KW-1185">Reference proteome</keyword>
<sequence>MARQDYTPHQQNIISGYYKNLDTIMLAKLQELVTELYLADTQAKRDRLWKRVEQAMTKLHIPATLAGHIMAAKDVEILAANLQDWLKKKGTASGRP</sequence>
<evidence type="ECO:0000313" key="1">
    <source>
        <dbReference type="EMBL" id="MDI6448403.1"/>
    </source>
</evidence>
<dbReference type="Proteomes" id="UP001431776">
    <property type="component" value="Unassembled WGS sequence"/>
</dbReference>
<reference evidence="1" key="1">
    <citation type="submission" date="2023-05" db="EMBL/GenBank/DDBJ databases">
        <title>Anaerotaeda fermentans gen. nov., sp. nov., a novel anaerobic planctomycete of the new family within the order Sedimentisphaerales isolated from Taman Peninsula, Russia.</title>
        <authorList>
            <person name="Khomyakova M.A."/>
            <person name="Merkel A.Y."/>
            <person name="Slobodkin A.I."/>
        </authorList>
    </citation>
    <scope>NUCLEOTIDE SEQUENCE</scope>
    <source>
        <strain evidence="1">M17dextr</strain>
    </source>
</reference>
<evidence type="ECO:0000313" key="2">
    <source>
        <dbReference type="Proteomes" id="UP001431776"/>
    </source>
</evidence>
<protein>
    <submittedName>
        <fullName evidence="1">Uncharacterized protein</fullName>
    </submittedName>
</protein>
<dbReference type="AlphaFoldDB" id="A0AAW6TRT7"/>
<organism evidence="1 2">
    <name type="scientific">Anaerobaca lacustris</name>
    <dbReference type="NCBI Taxonomy" id="3044600"/>
    <lineage>
        <taxon>Bacteria</taxon>
        <taxon>Pseudomonadati</taxon>
        <taxon>Planctomycetota</taxon>
        <taxon>Phycisphaerae</taxon>
        <taxon>Sedimentisphaerales</taxon>
        <taxon>Anaerobacaceae</taxon>
        <taxon>Anaerobaca</taxon>
    </lineage>
</organism>
<dbReference type="EMBL" id="JASCXX010000004">
    <property type="protein sequence ID" value="MDI6448403.1"/>
    <property type="molecule type" value="Genomic_DNA"/>
</dbReference>
<name>A0AAW6TRT7_9BACT</name>
<proteinExistence type="predicted"/>
<gene>
    <name evidence="1" type="ORF">QJ522_05055</name>
</gene>
<dbReference type="RefSeq" id="WP_349243808.1">
    <property type="nucleotide sequence ID" value="NZ_JASCXX010000004.1"/>
</dbReference>
<accession>A0AAW6TRT7</accession>